<keyword evidence="3" id="KW-0460">Magnesium</keyword>
<dbReference type="NCBIfam" id="TIGR00521">
    <property type="entry name" value="coaBC_dfp"/>
    <property type="match status" value="1"/>
</dbReference>
<dbReference type="SUPFAM" id="SSF52507">
    <property type="entry name" value="Homo-oligomeric flavin-containing Cys decarboxylases, HFCD"/>
    <property type="match status" value="1"/>
</dbReference>
<keyword evidence="3" id="KW-0479">Metal-binding</keyword>
<dbReference type="GO" id="GO:0015937">
    <property type="term" value="P:coenzyme A biosynthetic process"/>
    <property type="evidence" value="ECO:0007669"/>
    <property type="project" value="UniProtKB-UniRule"/>
</dbReference>
<keyword evidence="3 4" id="KW-0436">Ligase</keyword>
<feature type="domain" description="DNA/pantothenate metabolism flavoprotein C-terminal" evidence="6">
    <location>
        <begin position="191"/>
        <end position="396"/>
    </location>
</feature>
<reference evidence="7 8" key="1">
    <citation type="journal article" date="2016" name="Nat. Commun.">
        <title>Thousands of microbial genomes shed light on interconnected biogeochemical processes in an aquifer system.</title>
        <authorList>
            <person name="Anantharaman K."/>
            <person name="Brown C.T."/>
            <person name="Hug L.A."/>
            <person name="Sharon I."/>
            <person name="Castelle C.J."/>
            <person name="Probst A.J."/>
            <person name="Thomas B.C."/>
            <person name="Singh A."/>
            <person name="Wilkins M.J."/>
            <person name="Karaoz U."/>
            <person name="Brodie E.L."/>
            <person name="Williams K.H."/>
            <person name="Hubbard S.S."/>
            <person name="Banfield J.F."/>
        </authorList>
    </citation>
    <scope>NUCLEOTIDE SEQUENCE [LARGE SCALE GENOMIC DNA]</scope>
</reference>
<feature type="binding site" evidence="3">
    <location>
        <position position="346"/>
    </location>
    <ligand>
        <name>CTP</name>
        <dbReference type="ChEBI" id="CHEBI:37563"/>
    </ligand>
</feature>
<feature type="active site" description="Proton donor" evidence="3">
    <location>
        <position position="158"/>
    </location>
</feature>
<dbReference type="GO" id="GO:0015941">
    <property type="term" value="P:pantothenate catabolic process"/>
    <property type="evidence" value="ECO:0007669"/>
    <property type="project" value="InterPro"/>
</dbReference>
<evidence type="ECO:0000256" key="4">
    <source>
        <dbReference type="RuleBase" id="RU364078"/>
    </source>
</evidence>
<feature type="binding site" evidence="3">
    <location>
        <position position="284"/>
    </location>
    <ligand>
        <name>CTP</name>
        <dbReference type="ChEBI" id="CHEBI:37563"/>
    </ligand>
</feature>
<feature type="binding site" evidence="3">
    <location>
        <position position="342"/>
    </location>
    <ligand>
        <name>CTP</name>
        <dbReference type="ChEBI" id="CHEBI:37563"/>
    </ligand>
</feature>
<sequence>MLNGKTIILGVTGGIAAYKACELVSRLKKLNADVRVVMTKEATKLIGPITLRTLSGNPVVTDLFTDEPADLPVPHIALAQKADLIIIAPCTANIIGKLAGGIADDALTTIVMASPAKKLIAPAMNCEMWRNPVVQDNIAKLGVRSFEFVGPEEGMLACGVEDIGKMSKPRAIVKAAIKLLGENKETLTPDLHGQKVLITAGGTREAIDPIRFIGNRSSGKMGYALAAAARRRGADVTLVSGPTQAAAPEGVTVISVEDAKGMREAVLANRPGQNIIIMAAAVADYRPTITFWQKLKKENEVFELELSRTVDILAELGRTKNGTCLVGFAAETNDHIENARAKLSEKNLDLIVVNDASAIEQDSSEIKLIDKHGNVEEYPMQAKPQSANIILDKIISLIPRSPDPRLS</sequence>
<keyword evidence="3 4" id="KW-0288">FMN</keyword>
<evidence type="ECO:0000313" key="7">
    <source>
        <dbReference type="EMBL" id="OGB89508.1"/>
    </source>
</evidence>
<dbReference type="HAMAP" id="MF_02225">
    <property type="entry name" value="CoaBC"/>
    <property type="match status" value="1"/>
</dbReference>
<dbReference type="Pfam" id="PF02441">
    <property type="entry name" value="Flavoprotein"/>
    <property type="match status" value="1"/>
</dbReference>
<feature type="region of interest" description="Phosphopantothenoylcysteine decarboxylase" evidence="3">
    <location>
        <begin position="1"/>
        <end position="195"/>
    </location>
</feature>
<dbReference type="EMBL" id="METM01000024">
    <property type="protein sequence ID" value="OGB89508.1"/>
    <property type="molecule type" value="Genomic_DNA"/>
</dbReference>
<dbReference type="Gene3D" id="3.40.50.10300">
    <property type="entry name" value="CoaB-like"/>
    <property type="match status" value="1"/>
</dbReference>
<dbReference type="GO" id="GO:0004632">
    <property type="term" value="F:phosphopantothenate--cysteine ligase activity"/>
    <property type="evidence" value="ECO:0007669"/>
    <property type="project" value="UniProtKB-UniRule"/>
</dbReference>
<dbReference type="GO" id="GO:0010181">
    <property type="term" value="F:FMN binding"/>
    <property type="evidence" value="ECO:0007669"/>
    <property type="project" value="UniProtKB-UniRule"/>
</dbReference>
<keyword evidence="3" id="KW-0511">Multifunctional enzyme</keyword>
<evidence type="ECO:0000259" key="6">
    <source>
        <dbReference type="Pfam" id="PF04127"/>
    </source>
</evidence>
<comment type="similarity">
    <text evidence="3 4">In the C-terminal section; belongs to the PPC synthetase family.</text>
</comment>
<dbReference type="SUPFAM" id="SSF102645">
    <property type="entry name" value="CoaB-like"/>
    <property type="match status" value="1"/>
</dbReference>
<dbReference type="GO" id="GO:0046872">
    <property type="term" value="F:metal ion binding"/>
    <property type="evidence" value="ECO:0007669"/>
    <property type="project" value="UniProtKB-KW"/>
</dbReference>
<comment type="pathway">
    <text evidence="3 4">Cofactor biosynthesis; coenzyme A biosynthesis; CoA from (R)-pantothenate: step 3/5.</text>
</comment>
<comment type="catalytic activity">
    <reaction evidence="3 4">
        <text>(R)-4'-phosphopantothenate + L-cysteine + CTP = N-[(R)-4-phosphopantothenoyl]-L-cysteine + CMP + diphosphate + H(+)</text>
        <dbReference type="Rhea" id="RHEA:19397"/>
        <dbReference type="ChEBI" id="CHEBI:10986"/>
        <dbReference type="ChEBI" id="CHEBI:15378"/>
        <dbReference type="ChEBI" id="CHEBI:33019"/>
        <dbReference type="ChEBI" id="CHEBI:35235"/>
        <dbReference type="ChEBI" id="CHEBI:37563"/>
        <dbReference type="ChEBI" id="CHEBI:59458"/>
        <dbReference type="ChEBI" id="CHEBI:60377"/>
        <dbReference type="EC" id="6.3.2.5"/>
    </reaction>
</comment>
<keyword evidence="2 3" id="KW-0456">Lyase</keyword>
<dbReference type="Proteomes" id="UP000178724">
    <property type="component" value="Unassembled WGS sequence"/>
</dbReference>
<evidence type="ECO:0000259" key="5">
    <source>
        <dbReference type="Pfam" id="PF02441"/>
    </source>
</evidence>
<organism evidence="7 8">
    <name type="scientific">candidate division WOR-1 bacterium RIFCSPHIGHO2_01_FULL_53_15</name>
    <dbReference type="NCBI Taxonomy" id="1802564"/>
    <lineage>
        <taxon>Bacteria</taxon>
        <taxon>Bacillati</taxon>
        <taxon>Saganbacteria</taxon>
    </lineage>
</organism>
<dbReference type="EC" id="6.3.2.5" evidence="3"/>
<evidence type="ECO:0000256" key="1">
    <source>
        <dbReference type="ARBA" id="ARBA00022793"/>
    </source>
</evidence>
<dbReference type="EC" id="4.1.1.36" evidence="3"/>
<comment type="caution">
    <text evidence="7">The sequence shown here is derived from an EMBL/GenBank/DDBJ whole genome shotgun (WGS) entry which is preliminary data.</text>
</comment>
<dbReference type="AlphaFoldDB" id="A0A1F4Q0Q3"/>
<comment type="pathway">
    <text evidence="3 4">Cofactor biosynthesis; coenzyme A biosynthesis; CoA from (R)-pantothenate: step 2/5.</text>
</comment>
<feature type="domain" description="Flavoprotein" evidence="5">
    <location>
        <begin position="5"/>
        <end position="178"/>
    </location>
</feature>
<protein>
    <recommendedName>
        <fullName evidence="3">Coenzyme A biosynthesis bifunctional protein CoaBC</fullName>
    </recommendedName>
    <alternativeName>
        <fullName evidence="3">DNA/pantothenate metabolism flavoprotein</fullName>
    </alternativeName>
    <alternativeName>
        <fullName evidence="3">Phosphopantothenoylcysteine synthetase/decarboxylase</fullName>
        <shortName evidence="3">PPCS-PPCDC</shortName>
    </alternativeName>
    <domain>
        <recommendedName>
            <fullName evidence="3">Phosphopantothenoylcysteine decarboxylase</fullName>
            <shortName evidence="3">PPC decarboxylase</shortName>
            <shortName evidence="3">PPC-DC</shortName>
            <ecNumber evidence="3">4.1.1.36</ecNumber>
        </recommendedName>
        <alternativeName>
            <fullName evidence="3">CoaC</fullName>
        </alternativeName>
    </domain>
    <domain>
        <recommendedName>
            <fullName evidence="3">Phosphopantothenate--cysteine ligase</fullName>
            <ecNumber evidence="3">6.3.2.5</ecNumber>
        </recommendedName>
        <alternativeName>
            <fullName evidence="3">CoaB</fullName>
        </alternativeName>
        <alternativeName>
            <fullName evidence="3">Phosphopantothenoylcysteine synthetase</fullName>
            <shortName evidence="3">PPC synthetase</shortName>
            <shortName evidence="3">PPC-S</shortName>
        </alternativeName>
    </domain>
</protein>
<dbReference type="InterPro" id="IPR003382">
    <property type="entry name" value="Flavoprotein"/>
</dbReference>
<dbReference type="InterPro" id="IPR005252">
    <property type="entry name" value="CoaBC"/>
</dbReference>
<comment type="cofactor">
    <cofactor evidence="3">
        <name>FMN</name>
        <dbReference type="ChEBI" id="CHEBI:58210"/>
    </cofactor>
    <text evidence="3">Binds 1 FMN per subunit.</text>
</comment>
<evidence type="ECO:0000313" key="8">
    <source>
        <dbReference type="Proteomes" id="UP000178724"/>
    </source>
</evidence>
<comment type="cofactor">
    <cofactor evidence="3">
        <name>Mg(2+)</name>
        <dbReference type="ChEBI" id="CHEBI:18420"/>
    </cofactor>
</comment>
<comment type="catalytic activity">
    <reaction evidence="3 4">
        <text>N-[(R)-4-phosphopantothenoyl]-L-cysteine + H(+) = (R)-4'-phosphopantetheine + CO2</text>
        <dbReference type="Rhea" id="RHEA:16793"/>
        <dbReference type="ChEBI" id="CHEBI:15378"/>
        <dbReference type="ChEBI" id="CHEBI:16526"/>
        <dbReference type="ChEBI" id="CHEBI:59458"/>
        <dbReference type="ChEBI" id="CHEBI:61723"/>
        <dbReference type="EC" id="4.1.1.36"/>
    </reaction>
</comment>
<comment type="similarity">
    <text evidence="3 4">In the N-terminal section; belongs to the HFCD (homo-oligomeric flavin containing Cys decarboxylase) superfamily.</text>
</comment>
<dbReference type="Gene3D" id="3.40.50.1950">
    <property type="entry name" value="Flavin prenyltransferase-like"/>
    <property type="match status" value="1"/>
</dbReference>
<gene>
    <name evidence="3" type="primary">coaBC</name>
    <name evidence="7" type="ORF">A2625_01150</name>
</gene>
<keyword evidence="3 4" id="KW-0285">Flavoprotein</keyword>
<dbReference type="InterPro" id="IPR007085">
    <property type="entry name" value="DNA/pantothenate-metab_flavo_C"/>
</dbReference>
<proteinExistence type="inferred from homology"/>
<feature type="binding site" evidence="3">
    <location>
        <position position="294"/>
    </location>
    <ligand>
        <name>CTP</name>
        <dbReference type="ChEBI" id="CHEBI:37563"/>
    </ligand>
</feature>
<accession>A0A1F4Q0Q3</accession>
<keyword evidence="1 3" id="KW-0210">Decarboxylase</keyword>
<name>A0A1F4Q0Q3_UNCSA</name>
<dbReference type="GO" id="GO:0071513">
    <property type="term" value="C:phosphopantothenoylcysteine decarboxylase complex"/>
    <property type="evidence" value="ECO:0007669"/>
    <property type="project" value="TreeGrafter"/>
</dbReference>
<comment type="function">
    <text evidence="3">Catalyzes two sequential steps in the biosynthesis of coenzyme A. In the first step cysteine is conjugated to 4'-phosphopantothenate to form 4-phosphopantothenoylcysteine. In the second step the latter compound is decarboxylated to form 4'-phosphopantotheine.</text>
</comment>
<feature type="binding site" evidence="3">
    <location>
        <position position="328"/>
    </location>
    <ligand>
        <name>CTP</name>
        <dbReference type="ChEBI" id="CHEBI:37563"/>
    </ligand>
</feature>
<dbReference type="Pfam" id="PF04127">
    <property type="entry name" value="DFP"/>
    <property type="match status" value="1"/>
</dbReference>
<evidence type="ECO:0000256" key="3">
    <source>
        <dbReference type="HAMAP-Rule" id="MF_02225"/>
    </source>
</evidence>
<comment type="function">
    <text evidence="4">Catalyzes two steps in the biosynthesis of coenzyme A. In the first step cysteine is conjugated to 4'-phosphopantothenate to form 4-phosphopantothenoylcysteine, in the latter compound is decarboxylated to form 4'-phosphopantotheine.</text>
</comment>
<dbReference type="PANTHER" id="PTHR14359:SF6">
    <property type="entry name" value="PHOSPHOPANTOTHENOYLCYSTEINE DECARBOXYLASE"/>
    <property type="match status" value="1"/>
</dbReference>
<dbReference type="InterPro" id="IPR036551">
    <property type="entry name" value="Flavin_trans-like"/>
</dbReference>
<dbReference type="UniPathway" id="UPA00241">
    <property type="reaction ID" value="UER00353"/>
</dbReference>
<comment type="caution">
    <text evidence="3">Lacks conserved residue(s) required for the propagation of feature annotation.</text>
</comment>
<dbReference type="InterPro" id="IPR035929">
    <property type="entry name" value="CoaB-like_sf"/>
</dbReference>
<feature type="region of interest" description="Phosphopantothenate--cysteine ligase" evidence="3">
    <location>
        <begin position="196"/>
        <end position="407"/>
    </location>
</feature>
<dbReference type="GO" id="GO:0004633">
    <property type="term" value="F:phosphopantothenoylcysteine decarboxylase activity"/>
    <property type="evidence" value="ECO:0007669"/>
    <property type="project" value="UniProtKB-UniRule"/>
</dbReference>
<dbReference type="PANTHER" id="PTHR14359">
    <property type="entry name" value="HOMO-OLIGOMERIC FLAVIN CONTAINING CYS DECARBOXYLASE FAMILY"/>
    <property type="match status" value="1"/>
</dbReference>
<evidence type="ECO:0000256" key="2">
    <source>
        <dbReference type="ARBA" id="ARBA00023239"/>
    </source>
</evidence>